<dbReference type="Pfam" id="PF04129">
    <property type="entry name" value="Vps52_CC"/>
    <property type="match status" value="1"/>
</dbReference>
<evidence type="ECO:0000256" key="5">
    <source>
        <dbReference type="ARBA" id="ARBA00023034"/>
    </source>
</evidence>
<accession>A0AAV7ZRZ2</accession>
<feature type="domain" description="Vps52 C-terminal" evidence="8">
    <location>
        <begin position="350"/>
        <end position="684"/>
    </location>
</feature>
<evidence type="ECO:0000256" key="4">
    <source>
        <dbReference type="ARBA" id="ARBA00022927"/>
    </source>
</evidence>
<evidence type="ECO:0000259" key="8">
    <source>
        <dbReference type="Pfam" id="PF20655"/>
    </source>
</evidence>
<gene>
    <name evidence="9" type="ORF">M0812_08964</name>
</gene>
<keyword evidence="3" id="KW-0813">Transport</keyword>
<comment type="similarity">
    <text evidence="2">Belongs to the VPS52 family.</text>
</comment>
<dbReference type="InterPro" id="IPR007258">
    <property type="entry name" value="Vps52"/>
</dbReference>
<comment type="subcellular location">
    <subcellularLocation>
        <location evidence="1">Golgi apparatus</location>
        <location evidence="1">trans-Golgi network</location>
    </subcellularLocation>
</comment>
<dbReference type="Proteomes" id="UP001146793">
    <property type="component" value="Unassembled WGS sequence"/>
</dbReference>
<evidence type="ECO:0000256" key="3">
    <source>
        <dbReference type="ARBA" id="ARBA00022448"/>
    </source>
</evidence>
<dbReference type="GO" id="GO:0000938">
    <property type="term" value="C:GARP complex"/>
    <property type="evidence" value="ECO:0007669"/>
    <property type="project" value="TreeGrafter"/>
</dbReference>
<dbReference type="GO" id="GO:0005829">
    <property type="term" value="C:cytosol"/>
    <property type="evidence" value="ECO:0007669"/>
    <property type="project" value="GOC"/>
</dbReference>
<feature type="compositionally biased region" description="Polar residues" evidence="6">
    <location>
        <begin position="20"/>
        <end position="41"/>
    </location>
</feature>
<dbReference type="AlphaFoldDB" id="A0AAV7ZRZ2"/>
<evidence type="ECO:0000259" key="7">
    <source>
        <dbReference type="Pfam" id="PF04129"/>
    </source>
</evidence>
<evidence type="ECO:0000313" key="10">
    <source>
        <dbReference type="Proteomes" id="UP001146793"/>
    </source>
</evidence>
<dbReference type="EMBL" id="JANTQA010000023">
    <property type="protein sequence ID" value="KAJ3443133.1"/>
    <property type="molecule type" value="Genomic_DNA"/>
</dbReference>
<keyword evidence="5" id="KW-0333">Golgi apparatus</keyword>
<proteinExistence type="inferred from homology"/>
<protein>
    <submittedName>
        <fullName evidence="9">Vacuolar protein sorting-associated protein 52</fullName>
    </submittedName>
</protein>
<dbReference type="GO" id="GO:0032456">
    <property type="term" value="P:endocytic recycling"/>
    <property type="evidence" value="ECO:0007669"/>
    <property type="project" value="TreeGrafter"/>
</dbReference>
<reference evidence="9" key="1">
    <citation type="submission" date="2022-08" db="EMBL/GenBank/DDBJ databases">
        <title>Novel sulphate-reducing endosymbionts in the free-living metamonad Anaeramoeba.</title>
        <authorList>
            <person name="Jerlstrom-Hultqvist J."/>
            <person name="Cepicka I."/>
            <person name="Gallot-Lavallee L."/>
            <person name="Salas-Leiva D."/>
            <person name="Curtis B.A."/>
            <person name="Zahonova K."/>
            <person name="Pipaliya S."/>
            <person name="Dacks J."/>
            <person name="Roger A.J."/>
        </authorList>
    </citation>
    <scope>NUCLEOTIDE SEQUENCE</scope>
    <source>
        <strain evidence="9">Busselton2</strain>
    </source>
</reference>
<evidence type="ECO:0000256" key="6">
    <source>
        <dbReference type="SAM" id="MobiDB-lite"/>
    </source>
</evidence>
<feature type="region of interest" description="Disordered" evidence="6">
    <location>
        <begin position="571"/>
        <end position="598"/>
    </location>
</feature>
<dbReference type="PANTHER" id="PTHR14190:SF7">
    <property type="entry name" value="VACUOLAR PROTEIN SORTING-ASSOCIATED PROTEIN 52 HOMOLOG"/>
    <property type="match status" value="1"/>
</dbReference>
<name>A0AAV7ZRZ2_9EUKA</name>
<evidence type="ECO:0000256" key="1">
    <source>
        <dbReference type="ARBA" id="ARBA00004601"/>
    </source>
</evidence>
<dbReference type="PANTHER" id="PTHR14190">
    <property type="entry name" value="SUPPRESSOR OF ACTIN MUTATIONS 2/VACUOLAR PROTEIN SORTING 52"/>
    <property type="match status" value="1"/>
</dbReference>
<dbReference type="GO" id="GO:0019905">
    <property type="term" value="F:syntaxin binding"/>
    <property type="evidence" value="ECO:0007669"/>
    <property type="project" value="TreeGrafter"/>
</dbReference>
<dbReference type="GO" id="GO:0042147">
    <property type="term" value="P:retrograde transport, endosome to Golgi"/>
    <property type="evidence" value="ECO:0007669"/>
    <property type="project" value="TreeGrafter"/>
</dbReference>
<feature type="compositionally biased region" description="Polar residues" evidence="6">
    <location>
        <begin position="1"/>
        <end position="10"/>
    </location>
</feature>
<dbReference type="Pfam" id="PF20655">
    <property type="entry name" value="Vps52_C"/>
    <property type="match status" value="1"/>
</dbReference>
<dbReference type="GO" id="GO:0006896">
    <property type="term" value="P:Golgi to vacuole transport"/>
    <property type="evidence" value="ECO:0007669"/>
    <property type="project" value="TreeGrafter"/>
</dbReference>
<evidence type="ECO:0000256" key="2">
    <source>
        <dbReference type="ARBA" id="ARBA00008180"/>
    </source>
</evidence>
<dbReference type="InterPro" id="IPR048361">
    <property type="entry name" value="Vps52_C"/>
</dbReference>
<feature type="region of interest" description="Disordered" evidence="6">
    <location>
        <begin position="1"/>
        <end position="49"/>
    </location>
</feature>
<evidence type="ECO:0000313" key="9">
    <source>
        <dbReference type="EMBL" id="KAJ3443133.1"/>
    </source>
</evidence>
<keyword evidence="4" id="KW-0653">Protein transport</keyword>
<organism evidence="9 10">
    <name type="scientific">Anaeramoeba flamelloides</name>
    <dbReference type="NCBI Taxonomy" id="1746091"/>
    <lineage>
        <taxon>Eukaryota</taxon>
        <taxon>Metamonada</taxon>
        <taxon>Anaeramoebidae</taxon>
        <taxon>Anaeramoeba</taxon>
    </lineage>
</organism>
<dbReference type="InterPro" id="IPR048319">
    <property type="entry name" value="Vps52_CC"/>
</dbReference>
<dbReference type="GO" id="GO:0015031">
    <property type="term" value="P:protein transport"/>
    <property type="evidence" value="ECO:0007669"/>
    <property type="project" value="UniProtKB-KW"/>
</dbReference>
<comment type="caution">
    <text evidence="9">The sequence shown here is derived from an EMBL/GenBank/DDBJ whole genome shotgun (WGS) entry which is preliminary data.</text>
</comment>
<sequence length="823" mass="97102">MTEITFTQDVLPNEKETELSRSSLFSNQQSKKPKQKITNQNNDKKEKKKVTEINFTDQTRNKIYDSIKTQKISDPPINKEKKKLGLFENSELLPELTESQLDITTQNFDFDNLDESIEEFISKDEFKKSLEEGIDLRAYAKQIDQELWDLSFSNIEDYLSSTDLFVSFHEELNTCDKVIGSLESMLDTFQNSLGSLPSEITSLQEETYSLHTKVTNRRNLETKIDRVVEELGLPPDFLHNLTHSPIDEAYFEIVEILEKKLKYCNNEIKKKEGKFIAANELKPKLIKGCEIICKRAINFFLEKFNYYSKHRGRVQIKKQTEFLKYRFLIKFVQKYDPKKAQEIIKYYKITFSKIFYESFQKIFKQINRLKIDTVTKTDLIGLDYLPVSTGIFSTKKKKILNKNLRPFEIGNRKKILDKVDRSPLHLENCIKKKKTLQFETLFRTLNLILLRIAKSEFLFTSDFFNNPQISSNILKLTINSVENFISAHVRTNNDPIGILLMIKINHLLNISLFKASIPILDSYFDNVNMILWPTFKKLLENNIQSIKSATKNLNVNSNSVNIFKFNKNNEEFDENKDNDDDDDDDDEEEEEEEEEEEDKMMKIDLLTKKYTIFINSILSVNKHHNEEIITFSLKFLRIEIEKYLSKKALQIKDSKKQLLYLIKIYNYILTTLKKSEIDSEETQRFKLLSEEQISIYIELVIGKHFSKLIRFVKRWSLEDEKKKYDQNGPEMKKVQSILSSFQKNWKKKIKLTNEQILKEIKILDNSSFAFKSALSQIMKYYARFLDLVNIIDQQKKLSYLFVDISIIINEVKRICKPFFTKKN</sequence>
<feature type="domain" description="Vps52 coiled-coil" evidence="7">
    <location>
        <begin position="157"/>
        <end position="332"/>
    </location>
</feature>